<dbReference type="GO" id="GO:0016705">
    <property type="term" value="F:oxidoreductase activity, acting on paired donors, with incorporation or reduction of molecular oxygen"/>
    <property type="evidence" value="ECO:0007669"/>
    <property type="project" value="InterPro"/>
</dbReference>
<dbReference type="EMBL" id="RSCK01000062">
    <property type="protein sequence ID" value="RUT07400.1"/>
    <property type="molecule type" value="Genomic_DNA"/>
</dbReference>
<gene>
    <name evidence="6" type="ORF">DSM107010_50790</name>
</gene>
<proteinExistence type="predicted"/>
<dbReference type="PANTHER" id="PTHR30011:SF16">
    <property type="entry name" value="C2H2 FINGER DOMAIN TRANSCRIPTION FACTOR (EUROFUNG)-RELATED"/>
    <property type="match status" value="1"/>
</dbReference>
<organism evidence="6 7">
    <name type="scientific">Chroococcidiopsis cubana SAG 39.79</name>
    <dbReference type="NCBI Taxonomy" id="388085"/>
    <lineage>
        <taxon>Bacteria</taxon>
        <taxon>Bacillati</taxon>
        <taxon>Cyanobacteriota</taxon>
        <taxon>Cyanophyceae</taxon>
        <taxon>Chroococcidiopsidales</taxon>
        <taxon>Chroococcidiopsidaceae</taxon>
        <taxon>Chroococcidiopsis</taxon>
    </lineage>
</organism>
<dbReference type="Pfam" id="PF00296">
    <property type="entry name" value="Bac_luciferase"/>
    <property type="match status" value="1"/>
</dbReference>
<dbReference type="InterPro" id="IPR051260">
    <property type="entry name" value="Diverse_substr_monoxygenases"/>
</dbReference>
<evidence type="ECO:0000313" key="6">
    <source>
        <dbReference type="EMBL" id="RUT07400.1"/>
    </source>
</evidence>
<dbReference type="Gene3D" id="3.20.20.30">
    <property type="entry name" value="Luciferase-like domain"/>
    <property type="match status" value="1"/>
</dbReference>
<feature type="domain" description="Luciferase-like" evidence="5">
    <location>
        <begin position="2"/>
        <end position="105"/>
    </location>
</feature>
<dbReference type="GO" id="GO:0004497">
    <property type="term" value="F:monooxygenase activity"/>
    <property type="evidence" value="ECO:0007669"/>
    <property type="project" value="UniProtKB-KW"/>
</dbReference>
<keyword evidence="1" id="KW-0285">Flavoprotein</keyword>
<dbReference type="AlphaFoldDB" id="A0AB37UDG6"/>
<sequence>MQRQVALVKQAEQADFAAVWVRDVPLHDPNFGDVGQVFDPFVYLGYLAACTNKITLATGSAVFTLRHPLDLAKAAASIDQLSGGRLVLGVASGDRPVEFPAYGID</sequence>
<keyword evidence="4" id="KW-0503">Monooxygenase</keyword>
<protein>
    <recommendedName>
        <fullName evidence="5">Luciferase-like domain-containing protein</fullName>
    </recommendedName>
</protein>
<evidence type="ECO:0000256" key="2">
    <source>
        <dbReference type="ARBA" id="ARBA00022643"/>
    </source>
</evidence>
<dbReference type="InterPro" id="IPR011251">
    <property type="entry name" value="Luciferase-like_dom"/>
</dbReference>
<evidence type="ECO:0000313" key="7">
    <source>
        <dbReference type="Proteomes" id="UP000282574"/>
    </source>
</evidence>
<dbReference type="Proteomes" id="UP000282574">
    <property type="component" value="Unassembled WGS sequence"/>
</dbReference>
<evidence type="ECO:0000256" key="3">
    <source>
        <dbReference type="ARBA" id="ARBA00023002"/>
    </source>
</evidence>
<dbReference type="InterPro" id="IPR036661">
    <property type="entry name" value="Luciferase-like_sf"/>
</dbReference>
<name>A0AB37UDG6_9CYAN</name>
<accession>A0AB37UDG6</accession>
<reference evidence="6 7" key="1">
    <citation type="journal article" date="2019" name="Genome Biol. Evol.">
        <title>Day and night: Metabolic profiles and evolutionary relationships of six axenic non-marine cyanobacteria.</title>
        <authorList>
            <person name="Will S.E."/>
            <person name="Henke P."/>
            <person name="Boedeker C."/>
            <person name="Huang S."/>
            <person name="Brinkmann H."/>
            <person name="Rohde M."/>
            <person name="Jarek M."/>
            <person name="Friedl T."/>
            <person name="Seufert S."/>
            <person name="Schumacher M."/>
            <person name="Overmann J."/>
            <person name="Neumann-Schaal M."/>
            <person name="Petersen J."/>
        </authorList>
    </citation>
    <scope>NUCLEOTIDE SEQUENCE [LARGE SCALE GENOMIC DNA]</scope>
    <source>
        <strain evidence="6 7">SAG 39.79</strain>
    </source>
</reference>
<evidence type="ECO:0000259" key="5">
    <source>
        <dbReference type="Pfam" id="PF00296"/>
    </source>
</evidence>
<evidence type="ECO:0000256" key="1">
    <source>
        <dbReference type="ARBA" id="ARBA00022630"/>
    </source>
</evidence>
<comment type="caution">
    <text evidence="6">The sequence shown here is derived from an EMBL/GenBank/DDBJ whole genome shotgun (WGS) entry which is preliminary data.</text>
</comment>
<dbReference type="SUPFAM" id="SSF51679">
    <property type="entry name" value="Bacterial luciferase-like"/>
    <property type="match status" value="1"/>
</dbReference>
<dbReference type="PANTHER" id="PTHR30011">
    <property type="entry name" value="ALKANESULFONATE MONOOXYGENASE-RELATED"/>
    <property type="match status" value="1"/>
</dbReference>
<keyword evidence="7" id="KW-1185">Reference proteome</keyword>
<keyword evidence="3" id="KW-0560">Oxidoreductase</keyword>
<keyword evidence="2" id="KW-0288">FMN</keyword>
<evidence type="ECO:0000256" key="4">
    <source>
        <dbReference type="ARBA" id="ARBA00023033"/>
    </source>
</evidence>